<evidence type="ECO:0000256" key="5">
    <source>
        <dbReference type="ARBA" id="ARBA00047846"/>
    </source>
</evidence>
<evidence type="ECO:0000256" key="1">
    <source>
        <dbReference type="ARBA" id="ARBA00022598"/>
    </source>
</evidence>
<sequence>MRNYDLELSILQTLSQGCFHSGKELCEQFSASRIVIIRSIRSIQEWGVDIFCISGKGYQLAQVMQLIDPRVIKAKTKCLIEFIPIVDSTNQYLLDRADVLKSGAVCIAEYQMKGRGRRGRKWVSPFGANLCFSMFWKFDTHIAIKMRLSLIVGIIMVEALENLGAKGLKLKWPNDLYYQDRKLGGILLEVSNQAGFSVNCVIGIGINLFMELATKGIIHPWANLSEVFHDARLIRNELLVILINTLFCILRECELHGVEKFVERWNRLDNFLGRKVQLIVGEHRIKGIAQGINEEGAIVLETKKGLESYIDGEISLTKS</sequence>
<dbReference type="Pfam" id="PF02237">
    <property type="entry name" value="BPL_C"/>
    <property type="match status" value="1"/>
</dbReference>
<keyword evidence="6" id="KW-0805">Transcription regulation</keyword>
<evidence type="ECO:0000256" key="6">
    <source>
        <dbReference type="HAMAP-Rule" id="MF_00978"/>
    </source>
</evidence>
<dbReference type="InterPro" id="IPR003142">
    <property type="entry name" value="BPL_C"/>
</dbReference>
<keyword evidence="6" id="KW-0238">DNA-binding</keyword>
<keyword evidence="2 6" id="KW-0547">Nucleotide-binding</keyword>
<dbReference type="InterPro" id="IPR036390">
    <property type="entry name" value="WH_DNA-bd_sf"/>
</dbReference>
<evidence type="ECO:0000256" key="3">
    <source>
        <dbReference type="ARBA" id="ARBA00022840"/>
    </source>
</evidence>
<feature type="binding site" evidence="6">
    <location>
        <begin position="88"/>
        <end position="90"/>
    </location>
    <ligand>
        <name>biotin</name>
        <dbReference type="ChEBI" id="CHEBI:57586"/>
    </ligand>
</feature>
<evidence type="ECO:0000256" key="2">
    <source>
        <dbReference type="ARBA" id="ARBA00022741"/>
    </source>
</evidence>
<dbReference type="STRING" id="1179155.CF67_04004"/>
<dbReference type="eggNOG" id="COG0340">
    <property type="taxonomic scope" value="Bacteria"/>
</dbReference>
<dbReference type="EMBL" id="JGVK01000027">
    <property type="protein sequence ID" value="KEY91032.1"/>
    <property type="molecule type" value="Genomic_DNA"/>
</dbReference>
<reference evidence="8 9" key="1">
    <citation type="submission" date="2014-03" db="EMBL/GenBank/DDBJ databases">
        <title>Selection and divergence in the genomes of co-occurring obligate luminous symbionts with specific hosts.</title>
        <authorList>
            <person name="Hendry T.A."/>
            <person name="de Wet J.R."/>
            <person name="Dunlap P.V."/>
        </authorList>
    </citation>
    <scope>NUCLEOTIDE SEQUENCE [LARGE SCALE GENOMIC DNA]</scope>
    <source>
        <strain evidence="8 9">Ppalp.1</strain>
    </source>
</reference>
<dbReference type="GO" id="GO:0004077">
    <property type="term" value="F:biotin--[biotin carboxyl-carrier protein] ligase activity"/>
    <property type="evidence" value="ECO:0007669"/>
    <property type="project" value="UniProtKB-UniRule"/>
</dbReference>
<dbReference type="PROSITE" id="PS51257">
    <property type="entry name" value="PROKAR_LIPOPROTEIN"/>
    <property type="match status" value="1"/>
</dbReference>
<protein>
    <recommendedName>
        <fullName evidence="6">Bifunctional ligase/repressor BirA</fullName>
    </recommendedName>
    <alternativeName>
        <fullName evidence="6">Biotin operon repressor</fullName>
    </alternativeName>
    <alternativeName>
        <fullName evidence="6">Biotin--[acetyl-CoA-carboxylase] ligase</fullName>
        <ecNumber evidence="6">6.3.4.15</ecNumber>
    </alternativeName>
    <alternativeName>
        <fullName evidence="6">Biotin--protein ligase</fullName>
    </alternativeName>
    <alternativeName>
        <fullName evidence="6">Biotin-[acetyl-CoA carboxylase] synthetase</fullName>
    </alternativeName>
</protein>
<comment type="function">
    <text evidence="6">Acts both as a biotin--[acetyl-CoA-carboxylase] ligase and a biotin-operon repressor. In the presence of ATP, BirA activates biotin to form the BirA-biotinyl-5'-adenylate (BirA-bio-5'-AMP or holoBirA) complex. HoloBirA can either transfer the biotinyl moiety to the biotin carboxyl carrier protein (BCCP) subunit of acetyl-CoA carboxylase, or bind to the biotin operator site and inhibit transcription of the operon.</text>
</comment>
<keyword evidence="4 6" id="KW-0092">Biotin</keyword>
<dbReference type="SUPFAM" id="SSF50037">
    <property type="entry name" value="C-terminal domain of transcriptional repressors"/>
    <property type="match status" value="1"/>
</dbReference>
<feature type="domain" description="BPL/LPL catalytic" evidence="7">
    <location>
        <begin position="65"/>
        <end position="254"/>
    </location>
</feature>
<evidence type="ECO:0000313" key="9">
    <source>
        <dbReference type="Proteomes" id="UP000053784"/>
    </source>
</evidence>
<dbReference type="Gene3D" id="2.30.30.100">
    <property type="match status" value="1"/>
</dbReference>
<dbReference type="Gene3D" id="3.30.930.10">
    <property type="entry name" value="Bira Bifunctional Protein, Domain 2"/>
    <property type="match status" value="1"/>
</dbReference>
<comment type="catalytic activity">
    <reaction evidence="5 6">
        <text>biotin + L-lysyl-[protein] + ATP = N(6)-biotinyl-L-lysyl-[protein] + AMP + diphosphate + H(+)</text>
        <dbReference type="Rhea" id="RHEA:11756"/>
        <dbReference type="Rhea" id="RHEA-COMP:9752"/>
        <dbReference type="Rhea" id="RHEA-COMP:10505"/>
        <dbReference type="ChEBI" id="CHEBI:15378"/>
        <dbReference type="ChEBI" id="CHEBI:29969"/>
        <dbReference type="ChEBI" id="CHEBI:30616"/>
        <dbReference type="ChEBI" id="CHEBI:33019"/>
        <dbReference type="ChEBI" id="CHEBI:57586"/>
        <dbReference type="ChEBI" id="CHEBI:83144"/>
        <dbReference type="ChEBI" id="CHEBI:456215"/>
        <dbReference type="EC" id="6.3.4.15"/>
    </reaction>
</comment>
<dbReference type="InterPro" id="IPR008988">
    <property type="entry name" value="Transcriptional_repressor_C"/>
</dbReference>
<dbReference type="EC" id="6.3.4.15" evidence="6"/>
<dbReference type="PANTHER" id="PTHR12835:SF5">
    <property type="entry name" value="BIOTIN--PROTEIN LIGASE"/>
    <property type="match status" value="1"/>
</dbReference>
<dbReference type="eggNOG" id="COG1654">
    <property type="taxonomic scope" value="Bacteria"/>
</dbReference>
<comment type="similarity">
    <text evidence="6">Belongs to the biotin--protein ligase family.</text>
</comment>
<dbReference type="Pfam" id="PF08279">
    <property type="entry name" value="HTH_11"/>
    <property type="match status" value="1"/>
</dbReference>
<organism evidence="8 9">
    <name type="scientific">Candidatus Photodesmus blepharonis</name>
    <dbReference type="NCBI Taxonomy" id="1179155"/>
    <lineage>
        <taxon>Bacteria</taxon>
        <taxon>Pseudomonadati</taxon>
        <taxon>Pseudomonadota</taxon>
        <taxon>Gammaproteobacteria</taxon>
        <taxon>Vibrionales</taxon>
        <taxon>Vibrionaceae</taxon>
        <taxon>Candidatus Photodesmus</taxon>
    </lineage>
</organism>
<proteinExistence type="inferred from homology"/>
<dbReference type="InterPro" id="IPR004143">
    <property type="entry name" value="BPL_LPL_catalytic"/>
</dbReference>
<comment type="caution">
    <text evidence="8">The sequence shown here is derived from an EMBL/GenBank/DDBJ whole genome shotgun (WGS) entry which is preliminary data.</text>
</comment>
<dbReference type="OrthoDB" id="9807064at2"/>
<accession>A0A084CMK3</accession>
<dbReference type="InterPro" id="IPR036388">
    <property type="entry name" value="WH-like_DNA-bd_sf"/>
</dbReference>
<evidence type="ECO:0000313" key="8">
    <source>
        <dbReference type="EMBL" id="KEY91032.1"/>
    </source>
</evidence>
<dbReference type="GO" id="GO:0003677">
    <property type="term" value="F:DNA binding"/>
    <property type="evidence" value="ECO:0007669"/>
    <property type="project" value="UniProtKB-UniRule"/>
</dbReference>
<dbReference type="InterPro" id="IPR013196">
    <property type="entry name" value="HTH_11"/>
</dbReference>
<dbReference type="NCBIfam" id="NF008847">
    <property type="entry name" value="PRK11886.1-2"/>
    <property type="match status" value="1"/>
</dbReference>
<dbReference type="Proteomes" id="UP000053784">
    <property type="component" value="Unassembled WGS sequence"/>
</dbReference>
<evidence type="ECO:0000259" key="7">
    <source>
        <dbReference type="PROSITE" id="PS51733"/>
    </source>
</evidence>
<keyword evidence="1 6" id="KW-0436">Ligase</keyword>
<name>A0A084CMK3_9GAMM</name>
<dbReference type="SUPFAM" id="SSF55681">
    <property type="entry name" value="Class II aaRS and biotin synthetases"/>
    <property type="match status" value="1"/>
</dbReference>
<keyword evidence="9" id="KW-1185">Reference proteome</keyword>
<feature type="binding site" evidence="6">
    <location>
        <begin position="115"/>
        <end position="117"/>
    </location>
    <ligand>
        <name>biotin</name>
        <dbReference type="ChEBI" id="CHEBI:57586"/>
    </ligand>
</feature>
<gene>
    <name evidence="6 8" type="primary">birA</name>
    <name evidence="8" type="ORF">CF67_04004</name>
</gene>
<dbReference type="GO" id="GO:0006355">
    <property type="term" value="P:regulation of DNA-templated transcription"/>
    <property type="evidence" value="ECO:0007669"/>
    <property type="project" value="UniProtKB-UniRule"/>
</dbReference>
<dbReference type="PROSITE" id="PS51733">
    <property type="entry name" value="BPL_LPL_CATALYTIC"/>
    <property type="match status" value="1"/>
</dbReference>
<keyword evidence="3 6" id="KW-0067">ATP-binding</keyword>
<feature type="binding site" evidence="6">
    <location>
        <position position="182"/>
    </location>
    <ligand>
        <name>biotin</name>
        <dbReference type="ChEBI" id="CHEBI:57586"/>
    </ligand>
</feature>
<dbReference type="RefSeq" id="WP_034414282.1">
    <property type="nucleotide sequence ID" value="NZ_JGVK01000027.1"/>
</dbReference>
<dbReference type="Gene3D" id="1.10.10.10">
    <property type="entry name" value="Winged helix-like DNA-binding domain superfamily/Winged helix DNA-binding domain"/>
    <property type="match status" value="1"/>
</dbReference>
<dbReference type="Pfam" id="PF03099">
    <property type="entry name" value="BPL_LplA_LipB"/>
    <property type="match status" value="1"/>
</dbReference>
<dbReference type="NCBIfam" id="TIGR00121">
    <property type="entry name" value="birA_ligase"/>
    <property type="match status" value="1"/>
</dbReference>
<dbReference type="GO" id="GO:0005737">
    <property type="term" value="C:cytoplasm"/>
    <property type="evidence" value="ECO:0007669"/>
    <property type="project" value="TreeGrafter"/>
</dbReference>
<dbReference type="HAMAP" id="MF_00978">
    <property type="entry name" value="Bifunct_BirA"/>
    <property type="match status" value="1"/>
</dbReference>
<dbReference type="InterPro" id="IPR030855">
    <property type="entry name" value="Bifunct_BirA"/>
</dbReference>
<dbReference type="PANTHER" id="PTHR12835">
    <property type="entry name" value="BIOTIN PROTEIN LIGASE"/>
    <property type="match status" value="1"/>
</dbReference>
<keyword evidence="6" id="KW-0678">Repressor</keyword>
<dbReference type="InterPro" id="IPR004408">
    <property type="entry name" value="Biotin_CoA_COase_ligase"/>
</dbReference>
<dbReference type="AlphaFoldDB" id="A0A084CMK3"/>
<evidence type="ECO:0000256" key="4">
    <source>
        <dbReference type="ARBA" id="ARBA00023267"/>
    </source>
</evidence>
<keyword evidence="6" id="KW-0804">Transcription</keyword>
<feature type="binding site" evidence="6">
    <location>
        <position position="111"/>
    </location>
    <ligand>
        <name>biotin</name>
        <dbReference type="ChEBI" id="CHEBI:57586"/>
    </ligand>
</feature>
<dbReference type="CDD" id="cd16442">
    <property type="entry name" value="BPL"/>
    <property type="match status" value="1"/>
</dbReference>
<feature type="DNA-binding region" description="H-T-H motif" evidence="6">
    <location>
        <begin position="22"/>
        <end position="41"/>
    </location>
</feature>
<dbReference type="SUPFAM" id="SSF46785">
    <property type="entry name" value="Winged helix' DNA-binding domain"/>
    <property type="match status" value="1"/>
</dbReference>
<dbReference type="InterPro" id="IPR045864">
    <property type="entry name" value="aa-tRNA-synth_II/BPL/LPL"/>
</dbReference>
<dbReference type="GO" id="GO:0005524">
    <property type="term" value="F:ATP binding"/>
    <property type="evidence" value="ECO:0007669"/>
    <property type="project" value="UniProtKB-UniRule"/>
</dbReference>